<dbReference type="EMBL" id="CAFBLS010000327">
    <property type="protein sequence ID" value="CAB4886754.1"/>
    <property type="molecule type" value="Genomic_DNA"/>
</dbReference>
<proteinExistence type="predicted"/>
<protein>
    <submittedName>
        <fullName evidence="1">Unannotated protein</fullName>
    </submittedName>
</protein>
<accession>A0A6J7EZR0</accession>
<sequence length="91" mass="10268">MSRGPIQASMPSRCAYVRRTRARRRTEVMIESITASVNSDRRGRGTITVRMRLTVTEKNRMIPTASRKPREARSALTFTDAPCCSLRPPTS</sequence>
<name>A0A6J7EZR0_9ZZZZ</name>
<organism evidence="1">
    <name type="scientific">freshwater metagenome</name>
    <dbReference type="NCBI Taxonomy" id="449393"/>
    <lineage>
        <taxon>unclassified sequences</taxon>
        <taxon>metagenomes</taxon>
        <taxon>ecological metagenomes</taxon>
    </lineage>
</organism>
<evidence type="ECO:0000313" key="1">
    <source>
        <dbReference type="EMBL" id="CAB4886754.1"/>
    </source>
</evidence>
<gene>
    <name evidence="1" type="ORF">UFOPK3402_01963</name>
</gene>
<dbReference type="AlphaFoldDB" id="A0A6J7EZR0"/>
<reference evidence="1" key="1">
    <citation type="submission" date="2020-05" db="EMBL/GenBank/DDBJ databases">
        <authorList>
            <person name="Chiriac C."/>
            <person name="Salcher M."/>
            <person name="Ghai R."/>
            <person name="Kavagutti S V."/>
        </authorList>
    </citation>
    <scope>NUCLEOTIDE SEQUENCE</scope>
</reference>